<protein>
    <recommendedName>
        <fullName evidence="5">Retrotransposon gag domain-containing protein</fullName>
    </recommendedName>
</protein>
<name>A0ABD0R5T6_CIRMR</name>
<evidence type="ECO:0000313" key="3">
    <source>
        <dbReference type="EMBL" id="KAL0193898.1"/>
    </source>
</evidence>
<feature type="transmembrane region" description="Helical" evidence="2">
    <location>
        <begin position="57"/>
        <end position="81"/>
    </location>
</feature>
<feature type="compositionally biased region" description="Polar residues" evidence="1">
    <location>
        <begin position="295"/>
        <end position="321"/>
    </location>
</feature>
<dbReference type="Proteomes" id="UP001529510">
    <property type="component" value="Unassembled WGS sequence"/>
</dbReference>
<evidence type="ECO:0000256" key="1">
    <source>
        <dbReference type="SAM" id="MobiDB-lite"/>
    </source>
</evidence>
<organism evidence="3 4">
    <name type="scientific">Cirrhinus mrigala</name>
    <name type="common">Mrigala</name>
    <dbReference type="NCBI Taxonomy" id="683832"/>
    <lineage>
        <taxon>Eukaryota</taxon>
        <taxon>Metazoa</taxon>
        <taxon>Chordata</taxon>
        <taxon>Craniata</taxon>
        <taxon>Vertebrata</taxon>
        <taxon>Euteleostomi</taxon>
        <taxon>Actinopterygii</taxon>
        <taxon>Neopterygii</taxon>
        <taxon>Teleostei</taxon>
        <taxon>Ostariophysi</taxon>
        <taxon>Cypriniformes</taxon>
        <taxon>Cyprinidae</taxon>
        <taxon>Labeoninae</taxon>
        <taxon>Labeonini</taxon>
        <taxon>Cirrhinus</taxon>
    </lineage>
</organism>
<dbReference type="AlphaFoldDB" id="A0ABD0R5T6"/>
<gene>
    <name evidence="3" type="ORF">M9458_012194</name>
</gene>
<comment type="caution">
    <text evidence="3">The sequence shown here is derived from an EMBL/GenBank/DDBJ whole genome shotgun (WGS) entry which is preliminary data.</text>
</comment>
<reference evidence="3 4" key="1">
    <citation type="submission" date="2024-05" db="EMBL/GenBank/DDBJ databases">
        <title>Genome sequencing and assembly of Indian major carp, Cirrhinus mrigala (Hamilton, 1822).</title>
        <authorList>
            <person name="Mohindra V."/>
            <person name="Chowdhury L.M."/>
            <person name="Lal K."/>
            <person name="Jena J.K."/>
        </authorList>
    </citation>
    <scope>NUCLEOTIDE SEQUENCE [LARGE SCALE GENOMIC DNA]</scope>
    <source>
        <strain evidence="3">CM1030</strain>
        <tissue evidence="3">Blood</tissue>
    </source>
</reference>
<keyword evidence="2" id="KW-0472">Membrane</keyword>
<dbReference type="EMBL" id="JAMKFB020000005">
    <property type="protein sequence ID" value="KAL0193898.1"/>
    <property type="molecule type" value="Genomic_DNA"/>
</dbReference>
<accession>A0ABD0R5T6</accession>
<evidence type="ECO:0000256" key="2">
    <source>
        <dbReference type="SAM" id="Phobius"/>
    </source>
</evidence>
<evidence type="ECO:0000313" key="4">
    <source>
        <dbReference type="Proteomes" id="UP001529510"/>
    </source>
</evidence>
<feature type="non-terminal residue" evidence="3">
    <location>
        <position position="321"/>
    </location>
</feature>
<keyword evidence="4" id="KW-1185">Reference proteome</keyword>
<proteinExistence type="predicted"/>
<sequence>MSLSLYSHTQTVALHPGLHYPSATAPTTCAQSETVFKPRSSRHSWPSIELCLHSYEAFLLVFLCLVCLFLSIGTLACLTSLPPRPYGLRLSSRPYTCLLLFDPACLTMSLSRPFNKSMHMDPLVSRLTHTVTEYSASKGSSNFSSGHSPGMDSDRILFRIRQGPQALEQYICEFLAVSDHSSLPDCVLCEIFCDGVNEPLKARLRREGPRSSLAAFMDFALLCVGSSFTVGVAEEERDNAVTAAAHPAQRMAAAPKRDATEPLTAWIAREMAAVAERARAMAATVEPVHKMAATPGSSQVAAAFPESSQVPESSKISATAP</sequence>
<keyword evidence="2" id="KW-1133">Transmembrane helix</keyword>
<feature type="region of interest" description="Disordered" evidence="1">
    <location>
        <begin position="294"/>
        <end position="321"/>
    </location>
</feature>
<keyword evidence="2" id="KW-0812">Transmembrane</keyword>
<evidence type="ECO:0008006" key="5">
    <source>
        <dbReference type="Google" id="ProtNLM"/>
    </source>
</evidence>